<feature type="transmembrane region" description="Helical" evidence="4">
    <location>
        <begin position="126"/>
        <end position="144"/>
    </location>
</feature>
<evidence type="ECO:0000256" key="2">
    <source>
        <dbReference type="ARBA" id="ARBA00023122"/>
    </source>
</evidence>
<dbReference type="Gene3D" id="3.10.580.10">
    <property type="entry name" value="CBS-domain"/>
    <property type="match status" value="1"/>
</dbReference>
<dbReference type="PROSITE" id="PS51846">
    <property type="entry name" value="CNNM"/>
    <property type="match status" value="1"/>
</dbReference>
<dbReference type="GO" id="GO:0005886">
    <property type="term" value="C:plasma membrane"/>
    <property type="evidence" value="ECO:0007669"/>
    <property type="project" value="TreeGrafter"/>
</dbReference>
<protein>
    <recommendedName>
        <fullName evidence="5">CNNM transmembrane domain-containing protein</fullName>
    </recommendedName>
</protein>
<evidence type="ECO:0000256" key="1">
    <source>
        <dbReference type="ARBA" id="ARBA00022737"/>
    </source>
</evidence>
<dbReference type="InterPro" id="IPR046342">
    <property type="entry name" value="CBS_dom_sf"/>
</dbReference>
<evidence type="ECO:0000313" key="6">
    <source>
        <dbReference type="EMBL" id="QDV07647.1"/>
    </source>
</evidence>
<keyword evidence="3 4" id="KW-0812">Transmembrane</keyword>
<dbReference type="RefSeq" id="WP_145198893.1">
    <property type="nucleotide sequence ID" value="NZ_CP036434.1"/>
</dbReference>
<sequence>MEIALEIVLLAVLIGFSAVYSGSEIGFYSVSAVQVDLDAQGGSRRAQLMQWLLRNEGALLVTILVGNNLALELATHVGESLAMAWLGVSDSGATAAILVTVVLTPLVFLFGEALPKDIFRQRPHALTGLAAPLIALSRVVFWPLERILRLATLALERILGLEDSEVSPLAGRDAVLGFLAEGRRHGALSERAEALASNALRLKSVPVSEVMVPWEEVGYLRRSLDDPVPREKLFEQLLASKFSRLPVVVDFQGTIRPDHVAGYVHQLEVLHNWSRAGEGPPPDVLERVRPMLQLSADESIDAALGKFRAAGRRIGLVVQGEEVRGVVSVNDLLDSISGVVVA</sequence>
<organism evidence="6 7">
    <name type="scientific">Saltatorellus ferox</name>
    <dbReference type="NCBI Taxonomy" id="2528018"/>
    <lineage>
        <taxon>Bacteria</taxon>
        <taxon>Pseudomonadati</taxon>
        <taxon>Planctomycetota</taxon>
        <taxon>Planctomycetia</taxon>
        <taxon>Planctomycetia incertae sedis</taxon>
        <taxon>Saltatorellus</taxon>
    </lineage>
</organism>
<feature type="transmembrane region" description="Helical" evidence="4">
    <location>
        <begin position="93"/>
        <end position="114"/>
    </location>
</feature>
<dbReference type="InterPro" id="IPR002550">
    <property type="entry name" value="CNNM"/>
</dbReference>
<dbReference type="InterPro" id="IPR000644">
    <property type="entry name" value="CBS_dom"/>
</dbReference>
<dbReference type="AlphaFoldDB" id="A0A518EU65"/>
<evidence type="ECO:0000256" key="4">
    <source>
        <dbReference type="SAM" id="Phobius"/>
    </source>
</evidence>
<dbReference type="EMBL" id="CP036434">
    <property type="protein sequence ID" value="QDV07647.1"/>
    <property type="molecule type" value="Genomic_DNA"/>
</dbReference>
<dbReference type="Pfam" id="PF00571">
    <property type="entry name" value="CBS"/>
    <property type="match status" value="1"/>
</dbReference>
<dbReference type="SUPFAM" id="SSF54631">
    <property type="entry name" value="CBS-domain pair"/>
    <property type="match status" value="1"/>
</dbReference>
<keyword evidence="3 4" id="KW-1133">Transmembrane helix</keyword>
<keyword evidence="3 4" id="KW-0472">Membrane</keyword>
<dbReference type="Proteomes" id="UP000320390">
    <property type="component" value="Chromosome"/>
</dbReference>
<keyword evidence="1" id="KW-0677">Repeat</keyword>
<feature type="domain" description="CNNM transmembrane" evidence="5">
    <location>
        <begin position="1"/>
        <end position="195"/>
    </location>
</feature>
<dbReference type="PANTHER" id="PTHR22777">
    <property type="entry name" value="HEMOLYSIN-RELATED"/>
    <property type="match status" value="1"/>
</dbReference>
<dbReference type="OrthoDB" id="274143at2"/>
<keyword evidence="2" id="KW-0129">CBS domain</keyword>
<dbReference type="Pfam" id="PF01595">
    <property type="entry name" value="CNNM"/>
    <property type="match status" value="1"/>
</dbReference>
<name>A0A518EU65_9BACT</name>
<evidence type="ECO:0000313" key="7">
    <source>
        <dbReference type="Proteomes" id="UP000320390"/>
    </source>
</evidence>
<dbReference type="PANTHER" id="PTHR22777:SF17">
    <property type="entry name" value="UPF0053 PROTEIN SLL0260"/>
    <property type="match status" value="1"/>
</dbReference>
<accession>A0A518EU65</accession>
<evidence type="ECO:0000256" key="3">
    <source>
        <dbReference type="PROSITE-ProRule" id="PRU01193"/>
    </source>
</evidence>
<proteinExistence type="predicted"/>
<evidence type="ECO:0000259" key="5">
    <source>
        <dbReference type="PROSITE" id="PS51846"/>
    </source>
</evidence>
<gene>
    <name evidence="6" type="ORF">Poly30_31750</name>
</gene>
<keyword evidence="7" id="KW-1185">Reference proteome</keyword>
<reference evidence="6 7" key="1">
    <citation type="submission" date="2019-02" db="EMBL/GenBank/DDBJ databases">
        <title>Deep-cultivation of Planctomycetes and their phenomic and genomic characterization uncovers novel biology.</title>
        <authorList>
            <person name="Wiegand S."/>
            <person name="Jogler M."/>
            <person name="Boedeker C."/>
            <person name="Pinto D."/>
            <person name="Vollmers J."/>
            <person name="Rivas-Marin E."/>
            <person name="Kohn T."/>
            <person name="Peeters S.H."/>
            <person name="Heuer A."/>
            <person name="Rast P."/>
            <person name="Oberbeckmann S."/>
            <person name="Bunk B."/>
            <person name="Jeske O."/>
            <person name="Meyerdierks A."/>
            <person name="Storesund J.E."/>
            <person name="Kallscheuer N."/>
            <person name="Luecker S."/>
            <person name="Lage O.M."/>
            <person name="Pohl T."/>
            <person name="Merkel B.J."/>
            <person name="Hornburger P."/>
            <person name="Mueller R.-W."/>
            <person name="Bruemmer F."/>
            <person name="Labrenz M."/>
            <person name="Spormann A.M."/>
            <person name="Op den Camp H."/>
            <person name="Overmann J."/>
            <person name="Amann R."/>
            <person name="Jetten M.S.M."/>
            <person name="Mascher T."/>
            <person name="Medema M.H."/>
            <person name="Devos D.P."/>
            <person name="Kaster A.-K."/>
            <person name="Ovreas L."/>
            <person name="Rohde M."/>
            <person name="Galperin M.Y."/>
            <person name="Jogler C."/>
        </authorList>
    </citation>
    <scope>NUCLEOTIDE SEQUENCE [LARGE SCALE GENOMIC DNA]</scope>
    <source>
        <strain evidence="6 7">Poly30</strain>
    </source>
</reference>